<dbReference type="PANTHER" id="PTHR28008">
    <property type="entry name" value="DOMAIN PROTEIN, PUTATIVE (AFU_ORTHOLOGUE AFUA_3G10980)-RELATED"/>
    <property type="match status" value="1"/>
</dbReference>
<keyword evidence="1" id="KW-0812">Transmembrane</keyword>
<protein>
    <submittedName>
        <fullName evidence="2">VanZ family protein</fullName>
    </submittedName>
</protein>
<evidence type="ECO:0000313" key="2">
    <source>
        <dbReference type="EMBL" id="ACV69260.1"/>
    </source>
</evidence>
<sequence length="134" mass="13956">MTALPRQRLCKWGFWAGLAGITGAALGPFAGPELTPSHGDKLNHILAFLVLGLLGAGALVPDAERRTQKYGVAPRITALFVGLLGYGIGLELVQGLFPARQCALGDVLADGVGIGLGLGLASLIRWAETRKKAQ</sequence>
<name>C8X4N7_DESRD</name>
<feature type="transmembrane region" description="Helical" evidence="1">
    <location>
        <begin position="12"/>
        <end position="30"/>
    </location>
</feature>
<feature type="transmembrane region" description="Helical" evidence="1">
    <location>
        <begin position="72"/>
        <end position="97"/>
    </location>
</feature>
<dbReference type="AlphaFoldDB" id="C8X4N7"/>
<evidence type="ECO:0000256" key="1">
    <source>
        <dbReference type="SAM" id="Phobius"/>
    </source>
</evidence>
<reference evidence="2 3" key="2">
    <citation type="journal article" date="2010" name="Stand. Genomic Sci.">
        <title>Complete genome sequence of Desulfohalobium retbaense type strain (HR(100)).</title>
        <authorList>
            <person name="Spring S."/>
            <person name="Nolan M."/>
            <person name="Lapidus A."/>
            <person name="Glavina Del Rio T."/>
            <person name="Copeland A."/>
            <person name="Tice H."/>
            <person name="Cheng J.F."/>
            <person name="Lucas S."/>
            <person name="Land M."/>
            <person name="Chen F."/>
            <person name="Bruce D."/>
            <person name="Goodwin L."/>
            <person name="Pitluck S."/>
            <person name="Ivanova N."/>
            <person name="Mavromatis K."/>
            <person name="Mikhailova N."/>
            <person name="Pati A."/>
            <person name="Chen A."/>
            <person name="Palaniappan K."/>
            <person name="Hauser L."/>
            <person name="Chang Y.J."/>
            <person name="Jeffries C.D."/>
            <person name="Munk C."/>
            <person name="Kiss H."/>
            <person name="Chain P."/>
            <person name="Han C."/>
            <person name="Brettin T."/>
            <person name="Detter J.C."/>
            <person name="Schuler E."/>
            <person name="Goker M."/>
            <person name="Rohde M."/>
            <person name="Bristow J."/>
            <person name="Eisen J.A."/>
            <person name="Markowitz V."/>
            <person name="Hugenholtz P."/>
            <person name="Kyrpides N.C."/>
            <person name="Klenk H.P."/>
        </authorList>
    </citation>
    <scope>NUCLEOTIDE SEQUENCE [LARGE SCALE GENOMIC DNA]</scope>
    <source>
        <strain evidence="2 3">DSM 5692</strain>
    </source>
</reference>
<dbReference type="KEGG" id="drt:Dret_1976"/>
<evidence type="ECO:0000313" key="3">
    <source>
        <dbReference type="Proteomes" id="UP000001052"/>
    </source>
</evidence>
<keyword evidence="3" id="KW-1185">Reference proteome</keyword>
<dbReference type="STRING" id="485915.Dret_1976"/>
<proteinExistence type="predicted"/>
<accession>C8X4N7</accession>
<organism evidence="2 3">
    <name type="scientific">Desulfohalobium retbaense (strain ATCC 49708 / DSM 5692 / JCM 16813 / HR100)</name>
    <dbReference type="NCBI Taxonomy" id="485915"/>
    <lineage>
        <taxon>Bacteria</taxon>
        <taxon>Pseudomonadati</taxon>
        <taxon>Thermodesulfobacteriota</taxon>
        <taxon>Desulfovibrionia</taxon>
        <taxon>Desulfovibrionales</taxon>
        <taxon>Desulfohalobiaceae</taxon>
        <taxon>Desulfohalobium</taxon>
    </lineage>
</organism>
<reference evidence="3" key="1">
    <citation type="submission" date="2009-09" db="EMBL/GenBank/DDBJ databases">
        <title>The complete chromosome of Desulfohalobium retbaense DSM 5692.</title>
        <authorList>
            <consortium name="US DOE Joint Genome Institute (JGI-PGF)"/>
            <person name="Lucas S."/>
            <person name="Copeland A."/>
            <person name="Lapidus A."/>
            <person name="Glavina del Rio T."/>
            <person name="Dalin E."/>
            <person name="Tice H."/>
            <person name="Bruce D."/>
            <person name="Goodwin L."/>
            <person name="Pitluck S."/>
            <person name="Kyrpides N."/>
            <person name="Mavromatis K."/>
            <person name="Ivanova N."/>
            <person name="Mikhailova N."/>
            <person name="Munk A.C."/>
            <person name="Brettin T."/>
            <person name="Detter J.C."/>
            <person name="Han C."/>
            <person name="Tapia R."/>
            <person name="Larimer F."/>
            <person name="Land M."/>
            <person name="Hauser L."/>
            <person name="Markowitz V."/>
            <person name="Cheng J.-F."/>
            <person name="Hugenholtz P."/>
            <person name="Woyke T."/>
            <person name="Wu D."/>
            <person name="Spring S."/>
            <person name="Klenk H.-P."/>
            <person name="Eisen J.A."/>
        </authorList>
    </citation>
    <scope>NUCLEOTIDE SEQUENCE [LARGE SCALE GENOMIC DNA]</scope>
    <source>
        <strain evidence="3">DSM 5692</strain>
    </source>
</reference>
<gene>
    <name evidence="2" type="ordered locus">Dret_1976</name>
</gene>
<dbReference type="PANTHER" id="PTHR28008:SF1">
    <property type="entry name" value="DOMAIN PROTEIN, PUTATIVE (AFU_ORTHOLOGUE AFUA_3G10980)-RELATED"/>
    <property type="match status" value="1"/>
</dbReference>
<dbReference type="NCBIfam" id="NF037970">
    <property type="entry name" value="vanZ_1"/>
    <property type="match status" value="1"/>
</dbReference>
<feature type="transmembrane region" description="Helical" evidence="1">
    <location>
        <begin position="103"/>
        <end position="124"/>
    </location>
</feature>
<dbReference type="Proteomes" id="UP000001052">
    <property type="component" value="Chromosome"/>
</dbReference>
<feature type="transmembrane region" description="Helical" evidence="1">
    <location>
        <begin position="42"/>
        <end position="60"/>
    </location>
</feature>
<dbReference type="RefSeq" id="WP_015752403.1">
    <property type="nucleotide sequence ID" value="NC_013223.1"/>
</dbReference>
<dbReference type="HOGENOM" id="CLU_1892848_0_0_7"/>
<dbReference type="EMBL" id="CP001734">
    <property type="protein sequence ID" value="ACV69260.1"/>
    <property type="molecule type" value="Genomic_DNA"/>
</dbReference>
<keyword evidence="1" id="KW-0472">Membrane</keyword>
<keyword evidence="1" id="KW-1133">Transmembrane helix</keyword>